<organism evidence="7 8">
    <name type="scientific">Mycena maculata</name>
    <dbReference type="NCBI Taxonomy" id="230809"/>
    <lineage>
        <taxon>Eukaryota</taxon>
        <taxon>Fungi</taxon>
        <taxon>Dikarya</taxon>
        <taxon>Basidiomycota</taxon>
        <taxon>Agaricomycotina</taxon>
        <taxon>Agaricomycetes</taxon>
        <taxon>Agaricomycetidae</taxon>
        <taxon>Agaricales</taxon>
        <taxon>Marasmiineae</taxon>
        <taxon>Mycenaceae</taxon>
        <taxon>Mycena</taxon>
    </lineage>
</organism>
<keyword evidence="8" id="KW-1185">Reference proteome</keyword>
<dbReference type="GO" id="GO:1990904">
    <property type="term" value="C:ribonucleoprotein complex"/>
    <property type="evidence" value="ECO:0007669"/>
    <property type="project" value="UniProtKB-KW"/>
</dbReference>
<feature type="compositionally biased region" description="Basic and acidic residues" evidence="5">
    <location>
        <begin position="194"/>
        <end position="225"/>
    </location>
</feature>
<evidence type="ECO:0000313" key="8">
    <source>
        <dbReference type="Proteomes" id="UP001215280"/>
    </source>
</evidence>
<dbReference type="InterPro" id="IPR040049">
    <property type="entry name" value="Ribosomal_mS25/mL61"/>
</dbReference>
<evidence type="ECO:0000256" key="2">
    <source>
        <dbReference type="ARBA" id="ARBA00022980"/>
    </source>
</evidence>
<feature type="region of interest" description="Disordered" evidence="5">
    <location>
        <begin position="171"/>
        <end position="247"/>
    </location>
</feature>
<keyword evidence="4" id="KW-0687">Ribonucleoprotein</keyword>
<dbReference type="Pfam" id="PF05047">
    <property type="entry name" value="L51_S25_CI-B8"/>
    <property type="match status" value="1"/>
</dbReference>
<dbReference type="InterPro" id="IPR007741">
    <property type="entry name" value="Ribosomal_mL43/mS25/NADH_DH"/>
</dbReference>
<accession>A0AAD7MNW4</accession>
<feature type="domain" description="Ribosomal protein/NADH dehydrogenase" evidence="6">
    <location>
        <begin position="49"/>
        <end position="103"/>
    </location>
</feature>
<gene>
    <name evidence="7" type="ORF">DFH07DRAFT_853329</name>
</gene>
<evidence type="ECO:0000256" key="4">
    <source>
        <dbReference type="ARBA" id="ARBA00023274"/>
    </source>
</evidence>
<evidence type="ECO:0000259" key="6">
    <source>
        <dbReference type="Pfam" id="PF05047"/>
    </source>
</evidence>
<dbReference type="Proteomes" id="UP001215280">
    <property type="component" value="Unassembled WGS sequence"/>
</dbReference>
<comment type="subcellular location">
    <subcellularLocation>
        <location evidence="1">Mitochondrion</location>
    </subcellularLocation>
</comment>
<name>A0AAD7MNW4_9AGAR</name>
<evidence type="ECO:0000256" key="1">
    <source>
        <dbReference type="ARBA" id="ARBA00004173"/>
    </source>
</evidence>
<evidence type="ECO:0000256" key="5">
    <source>
        <dbReference type="SAM" id="MobiDB-lite"/>
    </source>
</evidence>
<dbReference type="InterPro" id="IPR036249">
    <property type="entry name" value="Thioredoxin-like_sf"/>
</dbReference>
<evidence type="ECO:0000313" key="7">
    <source>
        <dbReference type="EMBL" id="KAJ7726065.1"/>
    </source>
</evidence>
<reference evidence="7" key="1">
    <citation type="submission" date="2023-03" db="EMBL/GenBank/DDBJ databases">
        <title>Massive genome expansion in bonnet fungi (Mycena s.s.) driven by repeated elements and novel gene families across ecological guilds.</title>
        <authorList>
            <consortium name="Lawrence Berkeley National Laboratory"/>
            <person name="Harder C.B."/>
            <person name="Miyauchi S."/>
            <person name="Viragh M."/>
            <person name="Kuo A."/>
            <person name="Thoen E."/>
            <person name="Andreopoulos B."/>
            <person name="Lu D."/>
            <person name="Skrede I."/>
            <person name="Drula E."/>
            <person name="Henrissat B."/>
            <person name="Morin E."/>
            <person name="Kohler A."/>
            <person name="Barry K."/>
            <person name="LaButti K."/>
            <person name="Morin E."/>
            <person name="Salamov A."/>
            <person name="Lipzen A."/>
            <person name="Mereny Z."/>
            <person name="Hegedus B."/>
            <person name="Baldrian P."/>
            <person name="Stursova M."/>
            <person name="Weitz H."/>
            <person name="Taylor A."/>
            <person name="Grigoriev I.V."/>
            <person name="Nagy L.G."/>
            <person name="Martin F."/>
            <person name="Kauserud H."/>
        </authorList>
    </citation>
    <scope>NUCLEOTIDE SEQUENCE</scope>
    <source>
        <strain evidence="7">CBHHK188m</strain>
    </source>
</reference>
<dbReference type="PANTHER" id="PTHR13274:SF2">
    <property type="entry name" value="SMALL RIBOSOMAL SUBUNIT PROTEIN MS25"/>
    <property type="match status" value="1"/>
</dbReference>
<dbReference type="GO" id="GO:0003735">
    <property type="term" value="F:structural constituent of ribosome"/>
    <property type="evidence" value="ECO:0007669"/>
    <property type="project" value="InterPro"/>
</dbReference>
<feature type="region of interest" description="Disordered" evidence="5">
    <location>
        <begin position="135"/>
        <end position="157"/>
    </location>
</feature>
<proteinExistence type="predicted"/>
<dbReference type="AlphaFoldDB" id="A0AAD7MNW4"/>
<evidence type="ECO:0000256" key="3">
    <source>
        <dbReference type="ARBA" id="ARBA00023128"/>
    </source>
</evidence>
<sequence>MARGKRLVDTGPSRLAQLVAHLRAPPKLILPSITALRITLAARNDHFGARHFLKEQLPRIRFANPNLEINVRKMTKKPRDDWRPELQISFRDGKTETLNLHGKWSTAIVRELMENAGSAAWVRWKAEAARAGLPLVPGEEHEKSELPPMEGEQVKAEPRWSFDEWVKSHRRRVRKSREEGKAGAGQTKKKKEVKGKGKEKEKEEKEVKAKDVVDQGKAKEEEARKKAAKKEAKRARLDAPRLAEEEAEKKVALELLAKPRTGAAAVLP</sequence>
<dbReference type="SUPFAM" id="SSF52833">
    <property type="entry name" value="Thioredoxin-like"/>
    <property type="match status" value="1"/>
</dbReference>
<keyword evidence="2" id="KW-0689">Ribosomal protein</keyword>
<dbReference type="PANTHER" id="PTHR13274">
    <property type="entry name" value="MITOCHONDRIAL RIBOSOMAL PROTEIN S25"/>
    <property type="match status" value="1"/>
</dbReference>
<dbReference type="EMBL" id="JARJLG010000223">
    <property type="protein sequence ID" value="KAJ7726065.1"/>
    <property type="molecule type" value="Genomic_DNA"/>
</dbReference>
<dbReference type="GO" id="GO:0005840">
    <property type="term" value="C:ribosome"/>
    <property type="evidence" value="ECO:0007669"/>
    <property type="project" value="UniProtKB-KW"/>
</dbReference>
<feature type="compositionally biased region" description="Basic and acidic residues" evidence="5">
    <location>
        <begin position="234"/>
        <end position="247"/>
    </location>
</feature>
<comment type="caution">
    <text evidence="7">The sequence shown here is derived from an EMBL/GenBank/DDBJ whole genome shotgun (WGS) entry which is preliminary data.</text>
</comment>
<keyword evidence="3" id="KW-0496">Mitochondrion</keyword>
<dbReference type="GO" id="GO:0005739">
    <property type="term" value="C:mitochondrion"/>
    <property type="evidence" value="ECO:0007669"/>
    <property type="project" value="UniProtKB-SubCell"/>
</dbReference>
<protein>
    <recommendedName>
        <fullName evidence="6">Ribosomal protein/NADH dehydrogenase domain-containing protein</fullName>
    </recommendedName>
</protein>